<sequence length="644" mass="73302">MTMIEELKQLASVDLFAESRKEDAFVGRPFYLDYDRLRLMSNDKWKQRVGGVPAGAFLLALYNGEAGIDEAILLRVLRPTKLPTDDDMVMAMVDHYKEAPRDNSGAPLDSYTRAEFQFSGLECRVIGTFYRDETNATRFAGDLDNFYAPHNYRIVKPTGKILEYVVNFREEGIPGGKGDERIGRVRYSSSLRHHTGDEVPVYVSALDFLGKRTALFGMTRTGKSNSVKKIIQATVGISQSGIKIKDDPILPVGQIIFDINGEYANANQQDDGTAIFQQYPDDVTRYSVLEKPGFKVMKLNFHHSIVEGHGLLASLLEEDKTTYTRNFCSIDWTEPDPDDFSAKTRHAVKTAAYQACLKAAGFGNGGKNVYFKSNKDIMGSGIPGLAGIDPSKGISLEDAITWFEAAWEHYEDRNGPFETYKAQKGRDWADEDTKTLIRFLTRRSKPGGGANEAGYRKLMKHRELHTDKSTQPFEDEIVKLLRVGKIIIMDLSQGNPEIQRTYSERVSRRIFNEAMDRFIKNDQTNFIQMYFEEAHNLFPRKDDKDLSQIYNRIAKEGQKLWLGLCYATQEVSSISGSILKNTQNWFVSHLNNRDELRELDKFYDFEDFTDSLRRTTDKGFIRLKTDSNTFIVPIQVDPFKVARV</sequence>
<dbReference type="Pfam" id="PF01935">
    <property type="entry name" value="DUF87"/>
    <property type="match status" value="1"/>
</dbReference>
<protein>
    <submittedName>
        <fullName evidence="2">DUF87 domain-containing protein</fullName>
    </submittedName>
</protein>
<dbReference type="SUPFAM" id="SSF52540">
    <property type="entry name" value="P-loop containing nucleoside triphosphate hydrolases"/>
    <property type="match status" value="1"/>
</dbReference>
<dbReference type="InterPro" id="IPR027417">
    <property type="entry name" value="P-loop_NTPase"/>
</dbReference>
<dbReference type="RefSeq" id="WP_311630998.1">
    <property type="nucleotide sequence ID" value="NZ_JAVREN010000017.1"/>
</dbReference>
<dbReference type="EMBL" id="JAVREN010000017">
    <property type="protein sequence ID" value="MDT0308049.1"/>
    <property type="molecule type" value="Genomic_DNA"/>
</dbReference>
<evidence type="ECO:0000259" key="1">
    <source>
        <dbReference type="Pfam" id="PF01935"/>
    </source>
</evidence>
<dbReference type="PANTHER" id="PTHR42957:SF1">
    <property type="entry name" value="HELICASE MJ1565-RELATED"/>
    <property type="match status" value="1"/>
</dbReference>
<keyword evidence="3" id="KW-1185">Reference proteome</keyword>
<evidence type="ECO:0000313" key="3">
    <source>
        <dbReference type="Proteomes" id="UP001183388"/>
    </source>
</evidence>
<evidence type="ECO:0000313" key="2">
    <source>
        <dbReference type="EMBL" id="MDT0308049.1"/>
    </source>
</evidence>
<dbReference type="InterPro" id="IPR008571">
    <property type="entry name" value="HerA-like"/>
</dbReference>
<dbReference type="Gene3D" id="3.40.50.300">
    <property type="entry name" value="P-loop containing nucleotide triphosphate hydrolases"/>
    <property type="match status" value="2"/>
</dbReference>
<comment type="caution">
    <text evidence="2">The sequence shown here is derived from an EMBL/GenBank/DDBJ whole genome shotgun (WGS) entry which is preliminary data.</text>
</comment>
<dbReference type="PANTHER" id="PTHR42957">
    <property type="entry name" value="HELICASE MJ1565-RELATED"/>
    <property type="match status" value="1"/>
</dbReference>
<dbReference type="InterPro" id="IPR002789">
    <property type="entry name" value="HerA_central"/>
</dbReference>
<reference evidence="3" key="1">
    <citation type="submission" date="2023-07" db="EMBL/GenBank/DDBJ databases">
        <title>30 novel species of actinomycetes from the DSMZ collection.</title>
        <authorList>
            <person name="Nouioui I."/>
        </authorList>
    </citation>
    <scope>NUCLEOTIDE SEQUENCE [LARGE SCALE GENOMIC DNA]</scope>
    <source>
        <strain evidence="3">DSM 44917</strain>
    </source>
</reference>
<dbReference type="Proteomes" id="UP001183388">
    <property type="component" value="Unassembled WGS sequence"/>
</dbReference>
<proteinExistence type="predicted"/>
<gene>
    <name evidence="2" type="ORF">RM780_13900</name>
</gene>
<name>A0ABU2L912_9ACTN</name>
<feature type="domain" description="Helicase HerA central" evidence="1">
    <location>
        <begin position="195"/>
        <end position="296"/>
    </location>
</feature>
<organism evidence="2 3">
    <name type="scientific">Streptomyces boetiae</name>
    <dbReference type="NCBI Taxonomy" id="3075541"/>
    <lineage>
        <taxon>Bacteria</taxon>
        <taxon>Bacillati</taxon>
        <taxon>Actinomycetota</taxon>
        <taxon>Actinomycetes</taxon>
        <taxon>Kitasatosporales</taxon>
        <taxon>Streptomycetaceae</taxon>
        <taxon>Streptomyces</taxon>
    </lineage>
</organism>
<accession>A0ABU2L912</accession>